<feature type="compositionally biased region" description="Basic and acidic residues" evidence="7">
    <location>
        <begin position="457"/>
        <end position="481"/>
    </location>
</feature>
<dbReference type="AlphaFoldDB" id="A0A2P4ZNS3"/>
<evidence type="ECO:0000256" key="7">
    <source>
        <dbReference type="SAM" id="MobiDB-lite"/>
    </source>
</evidence>
<keyword evidence="3" id="KW-0507">mRNA processing</keyword>
<dbReference type="GO" id="GO:0045292">
    <property type="term" value="P:mRNA cis splicing, via spliceosome"/>
    <property type="evidence" value="ECO:0007669"/>
    <property type="project" value="TreeGrafter"/>
</dbReference>
<dbReference type="InterPro" id="IPR045347">
    <property type="entry name" value="HIND"/>
</dbReference>
<feature type="region of interest" description="Disordered" evidence="7">
    <location>
        <begin position="609"/>
        <end position="646"/>
    </location>
</feature>
<comment type="similarity">
    <text evidence="2">Belongs to the SNU66/SART1 family.</text>
</comment>
<comment type="subcellular location">
    <subcellularLocation>
        <location evidence="1">Nucleus</location>
    </subcellularLocation>
</comment>
<evidence type="ECO:0000256" key="2">
    <source>
        <dbReference type="ARBA" id="ARBA00006076"/>
    </source>
</evidence>
<gene>
    <name evidence="8" type="ORF">TGAM01_v205384</name>
</gene>
<evidence type="ECO:0000256" key="5">
    <source>
        <dbReference type="ARBA" id="ARBA00023242"/>
    </source>
</evidence>
<proteinExistence type="inferred from homology"/>
<evidence type="ECO:0008006" key="10">
    <source>
        <dbReference type="Google" id="ProtNLM"/>
    </source>
</evidence>
<feature type="region of interest" description="Disordered" evidence="7">
    <location>
        <begin position="288"/>
        <end position="481"/>
    </location>
</feature>
<evidence type="ECO:0000313" key="9">
    <source>
        <dbReference type="Proteomes" id="UP000054821"/>
    </source>
</evidence>
<feature type="region of interest" description="Disordered" evidence="7">
    <location>
        <begin position="15"/>
        <end position="80"/>
    </location>
</feature>
<dbReference type="Proteomes" id="UP000054821">
    <property type="component" value="Unassembled WGS sequence"/>
</dbReference>
<feature type="compositionally biased region" description="Basic and acidic residues" evidence="7">
    <location>
        <begin position="55"/>
        <end position="74"/>
    </location>
</feature>
<reference evidence="8 9" key="1">
    <citation type="journal article" date="2016" name="Genome Announc.">
        <title>Draft Whole-Genome Sequence of Trichoderma gamsii T6085, a Promising Biocontrol Agent of Fusarium Head Blight on Wheat.</title>
        <authorList>
            <person name="Baroncelli R."/>
            <person name="Zapparata A."/>
            <person name="Piaggeschi G."/>
            <person name="Sarrocco S."/>
            <person name="Vannacci G."/>
        </authorList>
    </citation>
    <scope>NUCLEOTIDE SEQUENCE [LARGE SCALE GENOMIC DNA]</scope>
    <source>
        <strain evidence="8 9">T6085</strain>
    </source>
</reference>
<dbReference type="Pfam" id="PF03343">
    <property type="entry name" value="SART-1"/>
    <property type="match status" value="1"/>
</dbReference>
<organism evidence="8 9">
    <name type="scientific">Trichoderma gamsii</name>
    <dbReference type="NCBI Taxonomy" id="398673"/>
    <lineage>
        <taxon>Eukaryota</taxon>
        <taxon>Fungi</taxon>
        <taxon>Dikarya</taxon>
        <taxon>Ascomycota</taxon>
        <taxon>Pezizomycotina</taxon>
        <taxon>Sordariomycetes</taxon>
        <taxon>Hypocreomycetidae</taxon>
        <taxon>Hypocreales</taxon>
        <taxon>Hypocreaceae</taxon>
        <taxon>Trichoderma</taxon>
    </lineage>
</organism>
<dbReference type="GO" id="GO:0046540">
    <property type="term" value="C:U4/U6 x U5 tri-snRNP complex"/>
    <property type="evidence" value="ECO:0007669"/>
    <property type="project" value="InterPro"/>
</dbReference>
<evidence type="ECO:0000256" key="3">
    <source>
        <dbReference type="ARBA" id="ARBA00022664"/>
    </source>
</evidence>
<accession>A0A2P4ZNS3</accession>
<dbReference type="STRING" id="398673.A0A2P4ZNS3"/>
<keyword evidence="9" id="KW-1185">Reference proteome</keyword>
<dbReference type="GeneID" id="29987898"/>
<evidence type="ECO:0000256" key="1">
    <source>
        <dbReference type="ARBA" id="ARBA00004123"/>
    </source>
</evidence>
<keyword evidence="6" id="KW-0175">Coiled coil</keyword>
<dbReference type="PANTHER" id="PTHR14152:SF5">
    <property type="entry name" value="U4_U6.U5 TRI-SNRNP-ASSOCIATED PROTEIN 1"/>
    <property type="match status" value="1"/>
</dbReference>
<dbReference type="RefSeq" id="XP_018659003.1">
    <property type="nucleotide sequence ID" value="XM_018807815.1"/>
</dbReference>
<feature type="compositionally biased region" description="Basic and acidic residues" evidence="7">
    <location>
        <begin position="367"/>
        <end position="376"/>
    </location>
</feature>
<name>A0A2P4ZNS3_9HYPO</name>
<comment type="caution">
    <text evidence="8">The sequence shown here is derived from an EMBL/GenBank/DDBJ whole genome shotgun (WGS) entry which is preliminary data.</text>
</comment>
<dbReference type="Pfam" id="PF19252">
    <property type="entry name" value="HIND"/>
    <property type="match status" value="1"/>
</dbReference>
<evidence type="ECO:0000256" key="6">
    <source>
        <dbReference type="SAM" id="Coils"/>
    </source>
</evidence>
<dbReference type="EMBL" id="JPDN02000016">
    <property type="protein sequence ID" value="PON25947.1"/>
    <property type="molecule type" value="Genomic_DNA"/>
</dbReference>
<feature type="compositionally biased region" description="Basic residues" evidence="7">
    <location>
        <begin position="288"/>
        <end position="300"/>
    </location>
</feature>
<feature type="compositionally biased region" description="Basic and acidic residues" evidence="7">
    <location>
        <begin position="620"/>
        <end position="636"/>
    </location>
</feature>
<feature type="compositionally biased region" description="Acidic residues" evidence="7">
    <location>
        <begin position="442"/>
        <end position="452"/>
    </location>
</feature>
<evidence type="ECO:0000256" key="4">
    <source>
        <dbReference type="ARBA" id="ARBA00023187"/>
    </source>
</evidence>
<keyword evidence="5" id="KW-0539">Nucleus</keyword>
<keyword evidence="4" id="KW-0508">mRNA splicing</keyword>
<feature type="compositionally biased region" description="Basic residues" evidence="7">
    <location>
        <begin position="609"/>
        <end position="619"/>
    </location>
</feature>
<evidence type="ECO:0000313" key="8">
    <source>
        <dbReference type="EMBL" id="PON25947.1"/>
    </source>
</evidence>
<dbReference type="GO" id="GO:0000481">
    <property type="term" value="P:maturation of 5S rRNA"/>
    <property type="evidence" value="ECO:0007669"/>
    <property type="project" value="TreeGrafter"/>
</dbReference>
<sequence length="668" mass="75009">MDAATIEETNRIRISLGMKPLPVPGAEVSHQASASDNEEEPGSTVESRQAQAYDNYKRVQDEEAAKKRREEKATAVRKAREKAQRFALLEGKGLGEEGQSSDLDAKAWLTGQKKRQKKIDTVRKLEEELAAAEAEAAAAIQYTSKDLAGIKVAHDSTSFLDGDEQILTLKDTTIDQNEEEGDELENLGIKEQEKLTERLELKKKLKGYNPNDYDDGEGTILAQYDEEINGKKAKRFTLDDDGAIAELSDILDQPERKGKKIQSISLDDIVDDAAPSSDYLALSEIKVKKPKKKKGNKGTRQKQLDEDDIFPLETAPVDSGSMDIDSKDSTTKKRKAASADNFADDDDLQASLAIQRKNALKKRKKTRPEDIARQLKEDDEVPEVPEEAQSGGLVIGEISEFVAGLSKPDDDDRQTRKQKQITKRPEADEDHDMGDGDAGGDGNEDHEMDDSSAEIAARQEEEERNNKIKQEGEGKDVGIEDEKMVSTGIGAALALLRERGLLESQEKSGSYEDFVAREEFLSRKRVLEAELDEQTRQQRERDRMSGRLDRMSVREREEWARQQNTHRDHQQSKKMAELFNANYKPNVELKYVDDHGRLLDRKEAFKHLSHQFHGKGSGKGKTEKRLKKIDDEKRQEAQSMFDASESAGMNLATAQQLKKRREAGVRLG</sequence>
<feature type="compositionally biased region" description="Acidic residues" evidence="7">
    <location>
        <begin position="377"/>
        <end position="386"/>
    </location>
</feature>
<feature type="coiled-coil region" evidence="6">
    <location>
        <begin position="115"/>
        <end position="142"/>
    </location>
</feature>
<dbReference type="InterPro" id="IPR005011">
    <property type="entry name" value="SNU66/SART1"/>
</dbReference>
<dbReference type="PANTHER" id="PTHR14152">
    <property type="entry name" value="SQUAMOUS CELL CARCINOMA ANTIGEN RECOGNISED BY CYTOTOXIC T LYMPHOCYTES"/>
    <property type="match status" value="1"/>
</dbReference>
<protein>
    <recommendedName>
        <fullName evidence="10">U4/U6.U5 tri-snRNP-associated protein snu66</fullName>
    </recommendedName>
</protein>